<evidence type="ECO:0000313" key="1">
    <source>
        <dbReference type="EMBL" id="EKT62335.1"/>
    </source>
</evidence>
<keyword evidence="1" id="KW-0547">Nucleotide-binding</keyword>
<accession>K8X1J5</accession>
<organism evidence="1 2">
    <name type="scientific">Providencia burhodogranariea DSM 19968</name>
    <dbReference type="NCBI Taxonomy" id="1141662"/>
    <lineage>
        <taxon>Bacteria</taxon>
        <taxon>Pseudomonadati</taxon>
        <taxon>Pseudomonadota</taxon>
        <taxon>Gammaproteobacteria</taxon>
        <taxon>Enterobacterales</taxon>
        <taxon>Morganellaceae</taxon>
        <taxon>Providencia</taxon>
    </lineage>
</organism>
<dbReference type="AlphaFoldDB" id="K8X1J5"/>
<comment type="caution">
    <text evidence="1">The sequence shown here is derived from an EMBL/GenBank/DDBJ whole genome shotgun (WGS) entry which is preliminary data.</text>
</comment>
<dbReference type="STRING" id="1141662.OOA_08802"/>
<keyword evidence="1" id="KW-0067">ATP-binding</keyword>
<dbReference type="GO" id="GO:0005524">
    <property type="term" value="F:ATP binding"/>
    <property type="evidence" value="ECO:0007669"/>
    <property type="project" value="UniProtKB-KW"/>
</dbReference>
<protein>
    <submittedName>
        <fullName evidence="1">ATP-binding protein</fullName>
    </submittedName>
</protein>
<gene>
    <name evidence="1" type="ORF">OOA_08802</name>
</gene>
<keyword evidence="2" id="KW-1185">Reference proteome</keyword>
<proteinExistence type="predicted"/>
<dbReference type="EMBL" id="AKKL01000021">
    <property type="protein sequence ID" value="EKT62335.1"/>
    <property type="molecule type" value="Genomic_DNA"/>
</dbReference>
<dbReference type="PATRIC" id="fig|1141662.3.peg.1785"/>
<dbReference type="Proteomes" id="UP000009336">
    <property type="component" value="Unassembled WGS sequence"/>
</dbReference>
<dbReference type="OrthoDB" id="6453173at2"/>
<reference evidence="1 2" key="1">
    <citation type="journal article" date="2012" name="BMC Genomics">
        <title>Comparative genomics of bacteria in the genus Providencia isolated from wild Drosophila melanogaster.</title>
        <authorList>
            <person name="Galac M.R."/>
            <person name="Lazzaro B.P."/>
        </authorList>
    </citation>
    <scope>NUCLEOTIDE SEQUENCE [LARGE SCALE GENOMIC DNA]</scope>
    <source>
        <strain evidence="1 2">DSM 19968</strain>
    </source>
</reference>
<evidence type="ECO:0000313" key="2">
    <source>
        <dbReference type="Proteomes" id="UP000009336"/>
    </source>
</evidence>
<dbReference type="RefSeq" id="WP_008911781.1">
    <property type="nucleotide sequence ID" value="NZ_KB233222.1"/>
</dbReference>
<sequence>MTSNYNALSSFYTVNIAAFSIYEPTEPLIPFIPSWYNVWESHMFNKANKKTGHDSWCFKRYGINYDIYLREGLRKTSYRPYIQAMEQTVDDAFSQLNHKQQNILKKERNGLIYVDSWGELTVFEKIDSWRDAYTLNIISKSIMKKFGIKDFSCKVRGERNGLMSALLLAQNLLNSNQLDNVFIYGGFRAIPILVFTEIERQPKVRKIGDPVINNSISVERTSCLIINKKNYSNTSIYVNRYFSLSENKRESISILLKNWNDCIGENTHSIYSAFLPTYEYIDIHDKSFNKLTSDVDYYTLNTMYGDSGFLTPALMLNHLEFIKSQSSHNIMSTIDGERGVWLLDCWRR</sequence>
<dbReference type="eggNOG" id="ENOG5033PEE">
    <property type="taxonomic scope" value="Bacteria"/>
</dbReference>
<dbReference type="HOGENOM" id="CLU_076049_0_0_6"/>
<name>K8X1J5_9GAMM</name>